<sequence length="334" mass="36948">MPNLLPPSATELSRTLDQLAEQRLDQPLPHRHSWNPWHCRADLLGSLAWGLGVDNWDNLMTEQARRQACADAIHVHRLRGTVDSVERAIRAAGYEDIELEEGLPPVTRNGLQLRNGHEHYGSGGRWAMYRANVNVGDHGAISAEGNRRLRRILEKTAPARCQLVGLRFSDNTSDHLTIGERVAEQAAITGGEVLPWGRRRDGGIRRNQAIVLRHQGVIARSGAQRRNGGLITGETRANQWDALSLTMGVSHQDTCRVSPLRTGTHHRYGLHRGAGSQVADDGLLALTFTRTLRRNGRAHHRCTTHNGQLLRAGAHRHHPGITRSGPSITTEVTP</sequence>
<gene>
    <name evidence="1" type="ORF">JC965_08030</name>
</gene>
<name>A0A7T3X5A0_AERCA</name>
<proteinExistence type="predicted"/>
<organism evidence="1">
    <name type="scientific">Aeromonas caviae</name>
    <name type="common">Aeromonas punctata</name>
    <dbReference type="NCBI Taxonomy" id="648"/>
    <lineage>
        <taxon>Bacteria</taxon>
        <taxon>Pseudomonadati</taxon>
        <taxon>Pseudomonadota</taxon>
        <taxon>Gammaproteobacteria</taxon>
        <taxon>Aeromonadales</taxon>
        <taxon>Aeromonadaceae</taxon>
        <taxon>Aeromonas</taxon>
    </lineage>
</organism>
<accession>A0A7T3X5A0</accession>
<reference evidence="1" key="1">
    <citation type="submission" date="2020-12" db="EMBL/GenBank/DDBJ databases">
        <title>GES Beta-lactamases isolated from hospital effluents in Brazil.</title>
        <authorList>
            <person name="Conte D."/>
            <person name="Mesa D."/>
            <person name="Palmeiro J.K."/>
            <person name="Dalla-Costa L.M."/>
        </authorList>
    </citation>
    <scope>NUCLEOTIDE SEQUENCE [LARGE SCALE GENOMIC DNA]</scope>
    <source>
        <strain evidence="1">Aero21</strain>
    </source>
</reference>
<dbReference type="NCBIfam" id="TIGR01634">
    <property type="entry name" value="tail_P2_I"/>
    <property type="match status" value="1"/>
</dbReference>
<dbReference type="InterPro" id="IPR006521">
    <property type="entry name" value="Tail_protein_I"/>
</dbReference>
<dbReference type="AlphaFoldDB" id="A0A7T3X5A0"/>
<dbReference type="Pfam" id="PF09684">
    <property type="entry name" value="Tail_P2_I"/>
    <property type="match status" value="1"/>
</dbReference>
<dbReference type="EMBL" id="CP065937">
    <property type="protein sequence ID" value="QQA62405.1"/>
    <property type="molecule type" value="Genomic_DNA"/>
</dbReference>
<protein>
    <submittedName>
        <fullName evidence="1">Phage tail protein I</fullName>
    </submittedName>
</protein>
<evidence type="ECO:0000313" key="1">
    <source>
        <dbReference type="EMBL" id="QQA62405.1"/>
    </source>
</evidence>